<protein>
    <recommendedName>
        <fullName evidence="4">ABC transporter permease</fullName>
    </recommendedName>
</protein>
<feature type="transmembrane region" description="Helical" evidence="1">
    <location>
        <begin position="136"/>
        <end position="154"/>
    </location>
</feature>
<organism evidence="2 3">
    <name type="scientific">Bacillus chungangensis</name>
    <dbReference type="NCBI Taxonomy" id="587633"/>
    <lineage>
        <taxon>Bacteria</taxon>
        <taxon>Bacillati</taxon>
        <taxon>Bacillota</taxon>
        <taxon>Bacilli</taxon>
        <taxon>Bacillales</taxon>
        <taxon>Bacillaceae</taxon>
        <taxon>Bacillus</taxon>
    </lineage>
</organism>
<keyword evidence="1" id="KW-0812">Transmembrane</keyword>
<feature type="transmembrane region" description="Helical" evidence="1">
    <location>
        <begin position="81"/>
        <end position="107"/>
    </location>
</feature>
<reference evidence="2 3" key="1">
    <citation type="submission" date="2023-07" db="EMBL/GenBank/DDBJ databases">
        <title>Genomic Encyclopedia of Type Strains, Phase IV (KMG-IV): sequencing the most valuable type-strain genomes for metagenomic binning, comparative biology and taxonomic classification.</title>
        <authorList>
            <person name="Goeker M."/>
        </authorList>
    </citation>
    <scope>NUCLEOTIDE SEQUENCE [LARGE SCALE GENOMIC DNA]</scope>
    <source>
        <strain evidence="2 3">DSM 23837</strain>
    </source>
</reference>
<evidence type="ECO:0008006" key="4">
    <source>
        <dbReference type="Google" id="ProtNLM"/>
    </source>
</evidence>
<keyword evidence="1" id="KW-1133">Transmembrane helix</keyword>
<evidence type="ECO:0000256" key="1">
    <source>
        <dbReference type="SAM" id="Phobius"/>
    </source>
</evidence>
<dbReference type="EMBL" id="JAUSTT010000005">
    <property type="protein sequence ID" value="MDQ0175258.1"/>
    <property type="molecule type" value="Genomic_DNA"/>
</dbReference>
<feature type="transmembrane region" description="Helical" evidence="1">
    <location>
        <begin position="51"/>
        <end position="69"/>
    </location>
</feature>
<feature type="transmembrane region" description="Helical" evidence="1">
    <location>
        <begin position="199"/>
        <end position="220"/>
    </location>
</feature>
<evidence type="ECO:0000313" key="3">
    <source>
        <dbReference type="Proteomes" id="UP001223586"/>
    </source>
</evidence>
<proteinExistence type="predicted"/>
<dbReference type="RefSeq" id="WP_307227426.1">
    <property type="nucleotide sequence ID" value="NZ_JAUSTT010000005.1"/>
</dbReference>
<dbReference type="Proteomes" id="UP001223586">
    <property type="component" value="Unassembled WGS sequence"/>
</dbReference>
<keyword evidence="1" id="KW-0472">Membrane</keyword>
<evidence type="ECO:0000313" key="2">
    <source>
        <dbReference type="EMBL" id="MDQ0175258.1"/>
    </source>
</evidence>
<accession>A0ABT9WPP7</accession>
<name>A0ABT9WPP7_9BACI</name>
<comment type="caution">
    <text evidence="2">The sequence shown here is derived from an EMBL/GenBank/DDBJ whole genome shotgun (WGS) entry which is preliminary data.</text>
</comment>
<feature type="transmembrane region" description="Helical" evidence="1">
    <location>
        <begin position="12"/>
        <end position="39"/>
    </location>
</feature>
<sequence>MSRLLNVVKASYGVLKVYLMILVGLVAIAFFINLLLGIVGVNRTTEVSSGNIATVFLLMIAGVLPLYFFKRIINLGASRKAYYFGTMLSYVLWVAGFSVFNIIWFLLEQNIFIKYKSYFNIIEIFGWDRYGVIGMFIYQFSAYLFIVAFFNLVFSCIRDTMALGLYILLAAVISVSMSISSLREAVFKGIAILFFNPNILPSTMLTLVLIVLLFMAGWFFTMRREIYK</sequence>
<keyword evidence="3" id="KW-1185">Reference proteome</keyword>
<feature type="transmembrane region" description="Helical" evidence="1">
    <location>
        <begin position="161"/>
        <end position="179"/>
    </location>
</feature>
<gene>
    <name evidence="2" type="ORF">J2S08_001092</name>
</gene>